<feature type="domain" description="Ig-like" evidence="2">
    <location>
        <begin position="11"/>
        <end position="143"/>
    </location>
</feature>
<dbReference type="InterPro" id="IPR013783">
    <property type="entry name" value="Ig-like_fold"/>
</dbReference>
<organism evidence="3 4">
    <name type="scientific">Nicrophorus vespilloides</name>
    <name type="common">Boreal carrion beetle</name>
    <dbReference type="NCBI Taxonomy" id="110193"/>
    <lineage>
        <taxon>Eukaryota</taxon>
        <taxon>Metazoa</taxon>
        <taxon>Ecdysozoa</taxon>
        <taxon>Arthropoda</taxon>
        <taxon>Hexapoda</taxon>
        <taxon>Insecta</taxon>
        <taxon>Pterygota</taxon>
        <taxon>Neoptera</taxon>
        <taxon>Endopterygota</taxon>
        <taxon>Coleoptera</taxon>
        <taxon>Polyphaga</taxon>
        <taxon>Staphyliniformia</taxon>
        <taxon>Silphidae</taxon>
        <taxon>Nicrophorinae</taxon>
        <taxon>Nicrophorus</taxon>
    </lineage>
</organism>
<evidence type="ECO:0000256" key="1">
    <source>
        <dbReference type="ARBA" id="ARBA00023157"/>
    </source>
</evidence>
<dbReference type="PANTHER" id="PTHR21261">
    <property type="entry name" value="BEAT PROTEIN"/>
    <property type="match status" value="1"/>
</dbReference>
<dbReference type="InterPro" id="IPR013162">
    <property type="entry name" value="CD80_C2-set"/>
</dbReference>
<dbReference type="InterPro" id="IPR007110">
    <property type="entry name" value="Ig-like_dom"/>
</dbReference>
<keyword evidence="3" id="KW-1185">Reference proteome</keyword>
<proteinExistence type="predicted"/>
<gene>
    <name evidence="4" type="primary">LOC108568466</name>
</gene>
<evidence type="ECO:0000259" key="2">
    <source>
        <dbReference type="PROSITE" id="PS50835"/>
    </source>
</evidence>
<reference evidence="4" key="1">
    <citation type="submission" date="2025-08" db="UniProtKB">
        <authorList>
            <consortium name="RefSeq"/>
        </authorList>
    </citation>
    <scope>IDENTIFICATION</scope>
    <source>
        <tissue evidence="4">Whole Larva</tissue>
    </source>
</reference>
<evidence type="ECO:0000313" key="4">
    <source>
        <dbReference type="RefSeq" id="XP_017785069.1"/>
    </source>
</evidence>
<dbReference type="Proteomes" id="UP000695000">
    <property type="component" value="Unplaced"/>
</dbReference>
<dbReference type="RefSeq" id="XP_017785069.1">
    <property type="nucleotide sequence ID" value="XM_017929580.1"/>
</dbReference>
<dbReference type="Pfam" id="PF08205">
    <property type="entry name" value="C2-set_2"/>
    <property type="match status" value="1"/>
</dbReference>
<protein>
    <submittedName>
        <fullName evidence="4">Uncharacterized protein LOC108568466</fullName>
    </submittedName>
</protein>
<dbReference type="SUPFAM" id="SSF48726">
    <property type="entry name" value="Immunoglobulin"/>
    <property type="match status" value="1"/>
</dbReference>
<evidence type="ECO:0000313" key="3">
    <source>
        <dbReference type="Proteomes" id="UP000695000"/>
    </source>
</evidence>
<dbReference type="GeneID" id="108568466"/>
<name>A0ABM1NE19_NICVS</name>
<dbReference type="InterPro" id="IPR036179">
    <property type="entry name" value="Ig-like_dom_sf"/>
</dbReference>
<dbReference type="Gene3D" id="2.60.40.10">
    <property type="entry name" value="Immunoglobulins"/>
    <property type="match status" value="2"/>
</dbReference>
<sequence length="291" mass="32551">MNGLRNGLRGPVQILVLHILIFIGSKEALILKNLSVPLVADPREDMNLDCIFDMGNEVMYAVKWYKDDHEFFRFMPHQQPHTMTFPVAGVHLVPGSTDCGEDSCKVRLTRLTRDHSTGSYRCEISTEAPSFRLASITHSVTVAAMPRDQPRIEGAGNSYYVGDILVADCTSAPADPTPVVVWYINNKTVSSDFLGEATTSAQDRYGLSSRTASLRFALHRNHTGHLELRCEVFLPSVPMRPQTITKVIPIKTHLPQVNNEKLHWPNSSSSPPRMSLILILLLAGFRWRQSC</sequence>
<keyword evidence="1" id="KW-1015">Disulfide bond</keyword>
<dbReference type="PANTHER" id="PTHR21261:SF15">
    <property type="entry name" value="BEATEN PATH IIIA, ISOFORM D-RELATED"/>
    <property type="match status" value="1"/>
</dbReference>
<dbReference type="PROSITE" id="PS50835">
    <property type="entry name" value="IG_LIKE"/>
    <property type="match status" value="1"/>
</dbReference>
<accession>A0ABM1NE19</accession>